<proteinExistence type="predicted"/>
<organism evidence="1 2">
    <name type="scientific">Mucuna pruriens</name>
    <name type="common">Velvet bean</name>
    <name type="synonym">Dolichos pruriens</name>
    <dbReference type="NCBI Taxonomy" id="157652"/>
    <lineage>
        <taxon>Eukaryota</taxon>
        <taxon>Viridiplantae</taxon>
        <taxon>Streptophyta</taxon>
        <taxon>Embryophyta</taxon>
        <taxon>Tracheophyta</taxon>
        <taxon>Spermatophyta</taxon>
        <taxon>Magnoliopsida</taxon>
        <taxon>eudicotyledons</taxon>
        <taxon>Gunneridae</taxon>
        <taxon>Pentapetalae</taxon>
        <taxon>rosids</taxon>
        <taxon>fabids</taxon>
        <taxon>Fabales</taxon>
        <taxon>Fabaceae</taxon>
        <taxon>Papilionoideae</taxon>
        <taxon>50 kb inversion clade</taxon>
        <taxon>NPAAA clade</taxon>
        <taxon>indigoferoid/millettioid clade</taxon>
        <taxon>Phaseoleae</taxon>
        <taxon>Mucuna</taxon>
    </lineage>
</organism>
<evidence type="ECO:0000313" key="1">
    <source>
        <dbReference type="EMBL" id="RDX87934.1"/>
    </source>
</evidence>
<sequence length="100" mass="11486">MGDFRSKVIITPILAEILARALSNWECAEYNIQVPFLTSFSFYGCFYRGDVQVKYEDKVISSLVMVMCLTINFMLIEKNLVRSHNVVFIEDHTIGDINEA</sequence>
<gene>
    <name evidence="1" type="ORF">CR513_30533</name>
</gene>
<feature type="non-terminal residue" evidence="1">
    <location>
        <position position="1"/>
    </location>
</feature>
<protein>
    <submittedName>
        <fullName evidence="1">Uncharacterized protein</fullName>
    </submittedName>
</protein>
<keyword evidence="2" id="KW-1185">Reference proteome</keyword>
<accession>A0A371GBK9</accession>
<dbReference type="AlphaFoldDB" id="A0A371GBK9"/>
<comment type="caution">
    <text evidence="1">The sequence shown here is derived from an EMBL/GenBank/DDBJ whole genome shotgun (WGS) entry which is preliminary data.</text>
</comment>
<dbReference type="EMBL" id="QJKJ01006095">
    <property type="protein sequence ID" value="RDX87934.1"/>
    <property type="molecule type" value="Genomic_DNA"/>
</dbReference>
<name>A0A371GBK9_MUCPR</name>
<reference evidence="1" key="1">
    <citation type="submission" date="2018-05" db="EMBL/GenBank/DDBJ databases">
        <title>Draft genome of Mucuna pruriens seed.</title>
        <authorList>
            <person name="Nnadi N.E."/>
            <person name="Vos R."/>
            <person name="Hasami M.H."/>
            <person name="Devisetty U.K."/>
            <person name="Aguiy J.C."/>
        </authorList>
    </citation>
    <scope>NUCLEOTIDE SEQUENCE [LARGE SCALE GENOMIC DNA]</scope>
    <source>
        <strain evidence="1">JCA_2017</strain>
    </source>
</reference>
<dbReference type="Proteomes" id="UP000257109">
    <property type="component" value="Unassembled WGS sequence"/>
</dbReference>
<evidence type="ECO:0000313" key="2">
    <source>
        <dbReference type="Proteomes" id="UP000257109"/>
    </source>
</evidence>